<dbReference type="GO" id="GO:1901678">
    <property type="term" value="P:iron coordination entity transport"/>
    <property type="evidence" value="ECO:0007669"/>
    <property type="project" value="UniProtKB-ARBA"/>
</dbReference>
<dbReference type="Proteomes" id="UP000316905">
    <property type="component" value="Unassembled WGS sequence"/>
</dbReference>
<dbReference type="PANTHER" id="PTHR30532">
    <property type="entry name" value="IRON III DICITRATE-BINDING PERIPLASMIC PROTEIN"/>
    <property type="match status" value="1"/>
</dbReference>
<proteinExistence type="inferred from homology"/>
<organism evidence="8 9">
    <name type="scientific">Pseudomonas duriflava</name>
    <dbReference type="NCBI Taxonomy" id="459528"/>
    <lineage>
        <taxon>Bacteria</taxon>
        <taxon>Pseudomonadati</taxon>
        <taxon>Pseudomonadota</taxon>
        <taxon>Gammaproteobacteria</taxon>
        <taxon>Pseudomonadales</taxon>
        <taxon>Pseudomonadaceae</taxon>
        <taxon>Pseudomonas</taxon>
    </lineage>
</organism>
<keyword evidence="3" id="KW-0813">Transport</keyword>
<dbReference type="Pfam" id="PF01497">
    <property type="entry name" value="Peripla_BP_2"/>
    <property type="match status" value="1"/>
</dbReference>
<dbReference type="PROSITE" id="PS51318">
    <property type="entry name" value="TAT"/>
    <property type="match status" value="1"/>
</dbReference>
<dbReference type="PROSITE" id="PS50983">
    <property type="entry name" value="FE_B12_PBP"/>
    <property type="match status" value="1"/>
</dbReference>
<name>A0A562QL04_9PSED</name>
<evidence type="ECO:0000313" key="8">
    <source>
        <dbReference type="EMBL" id="TWI57458.1"/>
    </source>
</evidence>
<accession>A0A562QL04</accession>
<evidence type="ECO:0000256" key="3">
    <source>
        <dbReference type="ARBA" id="ARBA00022448"/>
    </source>
</evidence>
<dbReference type="OrthoDB" id="9793175at2"/>
<evidence type="ECO:0000256" key="2">
    <source>
        <dbReference type="ARBA" id="ARBA00008814"/>
    </source>
</evidence>
<feature type="signal peptide" evidence="6">
    <location>
        <begin position="1"/>
        <end position="27"/>
    </location>
</feature>
<evidence type="ECO:0000313" key="9">
    <source>
        <dbReference type="Proteomes" id="UP000316905"/>
    </source>
</evidence>
<dbReference type="RefSeq" id="WP_145138006.1">
    <property type="nucleotide sequence ID" value="NZ_VLKY01000002.1"/>
</dbReference>
<protein>
    <submittedName>
        <fullName evidence="8">Iron complex transport system substrate-binding protein</fullName>
    </submittedName>
</protein>
<feature type="domain" description="Fe/B12 periplasmic-binding" evidence="7">
    <location>
        <begin position="56"/>
        <end position="316"/>
    </location>
</feature>
<comment type="caution">
    <text evidence="8">The sequence shown here is derived from an EMBL/GenBank/DDBJ whole genome shotgun (WGS) entry which is preliminary data.</text>
</comment>
<reference evidence="8 9" key="1">
    <citation type="journal article" date="2015" name="Stand. Genomic Sci.">
        <title>Genomic Encyclopedia of Bacterial and Archaeal Type Strains, Phase III: the genomes of soil and plant-associated and newly described type strains.</title>
        <authorList>
            <person name="Whitman W.B."/>
            <person name="Woyke T."/>
            <person name="Klenk H.P."/>
            <person name="Zhou Y."/>
            <person name="Lilburn T.G."/>
            <person name="Beck B.J."/>
            <person name="De Vos P."/>
            <person name="Vandamme P."/>
            <person name="Eisen J.A."/>
            <person name="Garrity G."/>
            <person name="Hugenholtz P."/>
            <person name="Kyrpides N.C."/>
        </authorList>
    </citation>
    <scope>NUCLEOTIDE SEQUENCE [LARGE SCALE GENOMIC DNA]</scope>
    <source>
        <strain evidence="8 9">CGMCC 1.6858</strain>
    </source>
</reference>
<keyword evidence="9" id="KW-1185">Reference proteome</keyword>
<dbReference type="InterPro" id="IPR051313">
    <property type="entry name" value="Bact_iron-sidero_bind"/>
</dbReference>
<dbReference type="InterPro" id="IPR002491">
    <property type="entry name" value="ABC_transptr_periplasmic_BD"/>
</dbReference>
<sequence>MLDRRTFLRATSAAMALTAAAPALSLATVMEPASEQWPRRVNHLLGKTLIPHAPRRVVAISTGQLDGLLTLGLVPVGVTRVDNHELTPGYLQKAFPEQREALAQITDLGGRGSPDIETLAQLAPDLILLNKTALKFNGYQLYSRIAPTVVTRGYGANWRHDFLIIANALGRAHEAHNWLARLDSDMQRFASSQGSRPPTVSFLFASGPRLRLMCRGSLVGGLSDALNLARPHAQQFKGNSLDISPERLDMADADWLFYADQGSGLASLKKQPLWNYLEAVRNRRAIRIDADAFYLNAGPSACRHIVDTLTDTVRPI</sequence>
<dbReference type="CDD" id="cd01146">
    <property type="entry name" value="FhuD"/>
    <property type="match status" value="1"/>
</dbReference>
<dbReference type="SUPFAM" id="SSF53807">
    <property type="entry name" value="Helical backbone' metal receptor"/>
    <property type="match status" value="1"/>
</dbReference>
<evidence type="ECO:0000256" key="5">
    <source>
        <dbReference type="ARBA" id="ARBA00022729"/>
    </source>
</evidence>
<comment type="similarity">
    <text evidence="2">Belongs to the bacterial solute-binding protein 8 family.</text>
</comment>
<feature type="chain" id="PRO_5022061134" evidence="6">
    <location>
        <begin position="28"/>
        <end position="316"/>
    </location>
</feature>
<dbReference type="GO" id="GO:0030288">
    <property type="term" value="C:outer membrane-bounded periplasmic space"/>
    <property type="evidence" value="ECO:0007669"/>
    <property type="project" value="TreeGrafter"/>
</dbReference>
<dbReference type="InterPro" id="IPR006311">
    <property type="entry name" value="TAT_signal"/>
</dbReference>
<gene>
    <name evidence="8" type="ORF">IQ22_00674</name>
</gene>
<evidence type="ECO:0000256" key="6">
    <source>
        <dbReference type="SAM" id="SignalP"/>
    </source>
</evidence>
<keyword evidence="4" id="KW-0406">Ion transport</keyword>
<comment type="subcellular location">
    <subcellularLocation>
        <location evidence="1">Cell envelope</location>
    </subcellularLocation>
</comment>
<keyword evidence="4" id="KW-0408">Iron</keyword>
<keyword evidence="4" id="KW-0410">Iron transport</keyword>
<evidence type="ECO:0000256" key="1">
    <source>
        <dbReference type="ARBA" id="ARBA00004196"/>
    </source>
</evidence>
<dbReference type="Gene3D" id="3.40.50.1980">
    <property type="entry name" value="Nitrogenase molybdenum iron protein domain"/>
    <property type="match status" value="2"/>
</dbReference>
<dbReference type="PANTHER" id="PTHR30532:SF1">
    <property type="entry name" value="IRON(3+)-HYDROXAMATE-BINDING PROTEIN FHUD"/>
    <property type="match status" value="1"/>
</dbReference>
<evidence type="ECO:0000259" key="7">
    <source>
        <dbReference type="PROSITE" id="PS50983"/>
    </source>
</evidence>
<evidence type="ECO:0000256" key="4">
    <source>
        <dbReference type="ARBA" id="ARBA00022496"/>
    </source>
</evidence>
<dbReference type="EMBL" id="VLKY01000002">
    <property type="protein sequence ID" value="TWI57458.1"/>
    <property type="molecule type" value="Genomic_DNA"/>
</dbReference>
<keyword evidence="5 6" id="KW-0732">Signal</keyword>
<dbReference type="AlphaFoldDB" id="A0A562QL04"/>